<proteinExistence type="predicted"/>
<comment type="caution">
    <text evidence="1">The sequence shown here is derived from an EMBL/GenBank/DDBJ whole genome shotgun (WGS) entry which is preliminary data.</text>
</comment>
<name>A0A4C1WXY2_EUMVA</name>
<accession>A0A4C1WXY2</accession>
<evidence type="ECO:0000313" key="1">
    <source>
        <dbReference type="EMBL" id="GBP55009.1"/>
    </source>
</evidence>
<dbReference type="Proteomes" id="UP000299102">
    <property type="component" value="Unassembled WGS sequence"/>
</dbReference>
<dbReference type="AlphaFoldDB" id="A0A4C1WXY2"/>
<gene>
    <name evidence="1" type="ORF">EVAR_34484_1</name>
</gene>
<protein>
    <submittedName>
        <fullName evidence="1">Uncharacterized protein</fullName>
    </submittedName>
</protein>
<organism evidence="1 2">
    <name type="scientific">Eumeta variegata</name>
    <name type="common">Bagworm moth</name>
    <name type="synonym">Eumeta japonica</name>
    <dbReference type="NCBI Taxonomy" id="151549"/>
    <lineage>
        <taxon>Eukaryota</taxon>
        <taxon>Metazoa</taxon>
        <taxon>Ecdysozoa</taxon>
        <taxon>Arthropoda</taxon>
        <taxon>Hexapoda</taxon>
        <taxon>Insecta</taxon>
        <taxon>Pterygota</taxon>
        <taxon>Neoptera</taxon>
        <taxon>Endopterygota</taxon>
        <taxon>Lepidoptera</taxon>
        <taxon>Glossata</taxon>
        <taxon>Ditrysia</taxon>
        <taxon>Tineoidea</taxon>
        <taxon>Psychidae</taxon>
        <taxon>Oiketicinae</taxon>
        <taxon>Eumeta</taxon>
    </lineage>
</organism>
<dbReference type="EMBL" id="BGZK01000659">
    <property type="protein sequence ID" value="GBP55009.1"/>
    <property type="molecule type" value="Genomic_DNA"/>
</dbReference>
<dbReference type="OrthoDB" id="21557at2759"/>
<evidence type="ECO:0000313" key="2">
    <source>
        <dbReference type="Proteomes" id="UP000299102"/>
    </source>
</evidence>
<keyword evidence="2" id="KW-1185">Reference proteome</keyword>
<reference evidence="1 2" key="1">
    <citation type="journal article" date="2019" name="Commun. Biol.">
        <title>The bagworm genome reveals a unique fibroin gene that provides high tensile strength.</title>
        <authorList>
            <person name="Kono N."/>
            <person name="Nakamura H."/>
            <person name="Ohtoshi R."/>
            <person name="Tomita M."/>
            <person name="Numata K."/>
            <person name="Arakawa K."/>
        </authorList>
    </citation>
    <scope>NUCLEOTIDE SEQUENCE [LARGE SCALE GENOMIC DNA]</scope>
</reference>
<sequence length="94" mass="10911">MRARRFRVLKIWAFLTEGYATAKERWKNHIESVFACEDTAEDDIVTATEYMIDDGNESEITMDESIKALKRMKVGKATGYDRVWSEMLRDGRGV</sequence>